<dbReference type="AlphaFoldDB" id="A0A9X8P5X5"/>
<dbReference type="EMBL" id="NWTM01000001">
    <property type="protein sequence ID" value="RYC44982.1"/>
    <property type="molecule type" value="Genomic_DNA"/>
</dbReference>
<evidence type="ECO:0000313" key="1">
    <source>
        <dbReference type="EMBL" id="RYC44982.1"/>
    </source>
</evidence>
<sequence>MLGIFTLVSVNDTTVSRLLLVKTTTPIFTSKKHLFAWLLVGEGNQKKRIFSPCQNQQNNDQQGSLYKAGLSESLHVVVVTRVFPTRRIQPERVSKGLRVVGLCSKRANRLSVPEVDIANVALH</sequence>
<organism evidence="1 2">
    <name type="scientific">Pectobacterium zantedeschiae</name>
    <dbReference type="NCBI Taxonomy" id="2034769"/>
    <lineage>
        <taxon>Bacteria</taxon>
        <taxon>Pseudomonadati</taxon>
        <taxon>Pseudomonadota</taxon>
        <taxon>Gammaproteobacteria</taxon>
        <taxon>Enterobacterales</taxon>
        <taxon>Pectobacteriaceae</taxon>
        <taxon>Pectobacterium</taxon>
    </lineage>
</organism>
<accession>A0A9X8P5X5</accession>
<proteinExistence type="predicted"/>
<protein>
    <submittedName>
        <fullName evidence="1">Uncharacterized protein</fullName>
    </submittedName>
</protein>
<reference evidence="1 2" key="1">
    <citation type="journal article" date="2018" name="Syst. Appl. Microbiol.">
        <title>Pectobacterium zantedeschiae sp. nov. a new species of a soft rot pathogen isolated from Calla lily (Zantedeschia spp.).</title>
        <authorList>
            <person name="Waleron M."/>
            <person name="Misztak A."/>
            <person name="Waleron M."/>
            <person name="Franczuk M."/>
            <person name="Jonca J."/>
            <person name="Wielgomas B."/>
            <person name="Mikicinski A."/>
            <person name="Popovic T."/>
            <person name="Waleron K."/>
        </authorList>
    </citation>
    <scope>NUCLEOTIDE SEQUENCE [LARGE SCALE GENOMIC DNA]</scope>
    <source>
        <strain evidence="1 2">9M</strain>
    </source>
</reference>
<gene>
    <name evidence="1" type="ORF">CLR69_08295</name>
</gene>
<comment type="caution">
    <text evidence="1">The sequence shown here is derived from an EMBL/GenBank/DDBJ whole genome shotgun (WGS) entry which is preliminary data.</text>
</comment>
<name>A0A9X8P5X5_9GAMM</name>
<dbReference type="Proteomes" id="UP001138460">
    <property type="component" value="Unassembled WGS sequence"/>
</dbReference>
<keyword evidence="2" id="KW-1185">Reference proteome</keyword>
<evidence type="ECO:0000313" key="2">
    <source>
        <dbReference type="Proteomes" id="UP001138460"/>
    </source>
</evidence>